<evidence type="ECO:0000256" key="3">
    <source>
        <dbReference type="SAM" id="MobiDB-lite"/>
    </source>
</evidence>
<dbReference type="Pfam" id="PF03884">
    <property type="entry name" value="YacG"/>
    <property type="match status" value="1"/>
</dbReference>
<keyword evidence="1" id="KW-0479">Metal-binding</keyword>
<dbReference type="AlphaFoldDB" id="X1M2J5"/>
<sequence length="66" mass="7326">VCKKSIKASAQEEGEEARFFPFCSQRCKLIDLGTWLDAKYKIVSELKSEQSAESSDTSSDAPADKH</sequence>
<evidence type="ECO:0000256" key="2">
    <source>
        <dbReference type="ARBA" id="ARBA00022833"/>
    </source>
</evidence>
<dbReference type="InterPro" id="IPR013088">
    <property type="entry name" value="Znf_NHR/GATA"/>
</dbReference>
<dbReference type="PANTHER" id="PTHR36150:SF1">
    <property type="entry name" value="DNA GYRASE INHIBITOR YACG"/>
    <property type="match status" value="1"/>
</dbReference>
<dbReference type="GO" id="GO:0006355">
    <property type="term" value="P:regulation of DNA-templated transcription"/>
    <property type="evidence" value="ECO:0007669"/>
    <property type="project" value="InterPro"/>
</dbReference>
<feature type="region of interest" description="Disordered" evidence="3">
    <location>
        <begin position="46"/>
        <end position="66"/>
    </location>
</feature>
<protein>
    <recommendedName>
        <fullName evidence="5">DNA gyrase inhibitor YacG</fullName>
    </recommendedName>
</protein>
<dbReference type="EMBL" id="BARV01013724">
    <property type="protein sequence ID" value="GAI25558.1"/>
    <property type="molecule type" value="Genomic_DNA"/>
</dbReference>
<evidence type="ECO:0000313" key="4">
    <source>
        <dbReference type="EMBL" id="GAI25558.1"/>
    </source>
</evidence>
<reference evidence="4" key="1">
    <citation type="journal article" date="2014" name="Front. Microbiol.">
        <title>High frequency of phylogenetically diverse reductive dehalogenase-homologous genes in deep subseafloor sedimentary metagenomes.</title>
        <authorList>
            <person name="Kawai M."/>
            <person name="Futagami T."/>
            <person name="Toyoda A."/>
            <person name="Takaki Y."/>
            <person name="Nishi S."/>
            <person name="Hori S."/>
            <person name="Arai W."/>
            <person name="Tsubouchi T."/>
            <person name="Morono Y."/>
            <person name="Uchiyama I."/>
            <person name="Ito T."/>
            <person name="Fujiyama A."/>
            <person name="Inagaki F."/>
            <person name="Takami H."/>
        </authorList>
    </citation>
    <scope>NUCLEOTIDE SEQUENCE</scope>
    <source>
        <strain evidence="4">Expedition CK06-06</strain>
    </source>
</reference>
<organism evidence="4">
    <name type="scientific">marine sediment metagenome</name>
    <dbReference type="NCBI Taxonomy" id="412755"/>
    <lineage>
        <taxon>unclassified sequences</taxon>
        <taxon>metagenomes</taxon>
        <taxon>ecological metagenomes</taxon>
    </lineage>
</organism>
<accession>X1M2J5</accession>
<keyword evidence="2" id="KW-0862">Zinc</keyword>
<evidence type="ECO:0008006" key="5">
    <source>
        <dbReference type="Google" id="ProtNLM"/>
    </source>
</evidence>
<dbReference type="Gene3D" id="3.30.50.10">
    <property type="entry name" value="Erythroid Transcription Factor GATA-1, subunit A"/>
    <property type="match status" value="1"/>
</dbReference>
<comment type="caution">
    <text evidence="4">The sequence shown here is derived from an EMBL/GenBank/DDBJ whole genome shotgun (WGS) entry which is preliminary data.</text>
</comment>
<dbReference type="PANTHER" id="PTHR36150">
    <property type="entry name" value="DNA GYRASE INHIBITOR YACG"/>
    <property type="match status" value="1"/>
</dbReference>
<feature type="non-terminal residue" evidence="4">
    <location>
        <position position="1"/>
    </location>
</feature>
<dbReference type="InterPro" id="IPR005584">
    <property type="entry name" value="DNA_gyrase_inhibitor_YacG"/>
</dbReference>
<proteinExistence type="predicted"/>
<feature type="compositionally biased region" description="Low complexity" evidence="3">
    <location>
        <begin position="51"/>
        <end position="66"/>
    </location>
</feature>
<dbReference type="GO" id="GO:0008270">
    <property type="term" value="F:zinc ion binding"/>
    <property type="evidence" value="ECO:0007669"/>
    <property type="project" value="InterPro"/>
</dbReference>
<dbReference type="SUPFAM" id="SSF57716">
    <property type="entry name" value="Glucocorticoid receptor-like (DNA-binding domain)"/>
    <property type="match status" value="1"/>
</dbReference>
<gene>
    <name evidence="4" type="ORF">S06H3_24563</name>
</gene>
<name>X1M2J5_9ZZZZ</name>
<evidence type="ECO:0000256" key="1">
    <source>
        <dbReference type="ARBA" id="ARBA00022723"/>
    </source>
</evidence>